<dbReference type="EMBL" id="FNHW01000001">
    <property type="protein sequence ID" value="SDN08882.1"/>
    <property type="molecule type" value="Genomic_DNA"/>
</dbReference>
<dbReference type="PIRSF" id="PIRSF038994">
    <property type="entry name" value="NagA"/>
    <property type="match status" value="1"/>
</dbReference>
<dbReference type="Gene3D" id="3.20.20.140">
    <property type="entry name" value="Metal-dependent hydrolases"/>
    <property type="match status" value="1"/>
</dbReference>
<feature type="binding site" evidence="6">
    <location>
        <begin position="302"/>
        <end position="304"/>
    </location>
    <ligand>
        <name>substrate</name>
    </ligand>
</feature>
<dbReference type="Proteomes" id="UP000199544">
    <property type="component" value="Unassembled WGS sequence"/>
</dbReference>
<dbReference type="SUPFAM" id="SSF51556">
    <property type="entry name" value="Metallo-dependent hydrolases"/>
    <property type="match status" value="1"/>
</dbReference>
<dbReference type="InterPro" id="IPR003764">
    <property type="entry name" value="GlcNAc_6-P_deAcase"/>
</dbReference>
<feature type="binding site" evidence="7">
    <location>
        <position position="119"/>
    </location>
    <ligand>
        <name>Zn(2+)</name>
        <dbReference type="ChEBI" id="CHEBI:29105"/>
    </ligand>
</feature>
<dbReference type="STRING" id="459525.SAMN04488137_3458"/>
<comment type="similarity">
    <text evidence="1 4">Belongs to the metallo-dependent hydrolases superfamily. NagA family.</text>
</comment>
<dbReference type="OrthoDB" id="9776488at2"/>
<feature type="binding site" evidence="6">
    <location>
        <position position="219"/>
    </location>
    <ligand>
        <name>substrate</name>
    </ligand>
</feature>
<keyword evidence="3 4" id="KW-0378">Hydrolase</keyword>
<feature type="binding site" evidence="6">
    <location>
        <position position="132"/>
    </location>
    <ligand>
        <name>substrate</name>
    </ligand>
</feature>
<comment type="cofactor">
    <cofactor evidence="7">
        <name>a divalent metal cation</name>
        <dbReference type="ChEBI" id="CHEBI:60240"/>
    </cofactor>
    <text evidence="7">Binds 1 divalent metal cation per subunit.</text>
</comment>
<dbReference type="Pfam" id="PF01979">
    <property type="entry name" value="Amidohydro_1"/>
    <property type="match status" value="1"/>
</dbReference>
<proteinExistence type="inferred from homology"/>
<evidence type="ECO:0000256" key="5">
    <source>
        <dbReference type="PIRSR" id="PIRSR038994-1"/>
    </source>
</evidence>
<feature type="binding site" evidence="6">
    <location>
        <begin position="211"/>
        <end position="212"/>
    </location>
    <ligand>
        <name>substrate</name>
    </ligand>
</feature>
<evidence type="ECO:0000256" key="1">
    <source>
        <dbReference type="ARBA" id="ARBA00010716"/>
    </source>
</evidence>
<evidence type="ECO:0000256" key="3">
    <source>
        <dbReference type="ARBA" id="ARBA00022801"/>
    </source>
</evidence>
<name>A0A1G9YJ01_9BACL</name>
<dbReference type="GO" id="GO:0006046">
    <property type="term" value="P:N-acetylglucosamine catabolic process"/>
    <property type="evidence" value="ECO:0007669"/>
    <property type="project" value="TreeGrafter"/>
</dbReference>
<protein>
    <submittedName>
        <fullName evidence="9">N-acetylglucosamine-6-phosphate deacetylase</fullName>
    </submittedName>
</protein>
<dbReference type="GO" id="GO:0008448">
    <property type="term" value="F:N-acetylglucosamine-6-phosphate deacetylase activity"/>
    <property type="evidence" value="ECO:0007669"/>
    <property type="project" value="InterPro"/>
</dbReference>
<dbReference type="PANTHER" id="PTHR11113">
    <property type="entry name" value="N-ACETYLGLUCOSAMINE-6-PHOSPHATE DEACETYLASE"/>
    <property type="match status" value="1"/>
</dbReference>
<dbReference type="GO" id="GO:0046872">
    <property type="term" value="F:metal ion binding"/>
    <property type="evidence" value="ECO:0007669"/>
    <property type="project" value="UniProtKB-KW"/>
</dbReference>
<feature type="domain" description="Amidohydrolase-related" evidence="8">
    <location>
        <begin position="37"/>
        <end position="359"/>
    </location>
</feature>
<evidence type="ECO:0000313" key="10">
    <source>
        <dbReference type="Proteomes" id="UP000199544"/>
    </source>
</evidence>
<dbReference type="RefSeq" id="WP_090236251.1">
    <property type="nucleotide sequence ID" value="NZ_FNHW01000001.1"/>
</dbReference>
<evidence type="ECO:0000313" key="9">
    <source>
        <dbReference type="EMBL" id="SDN08882.1"/>
    </source>
</evidence>
<evidence type="ECO:0000256" key="7">
    <source>
        <dbReference type="PIRSR" id="PIRSR038994-3"/>
    </source>
</evidence>
<keyword evidence="4" id="KW-0119">Carbohydrate metabolism</keyword>
<organism evidence="9 10">
    <name type="scientific">Fictibacillus solisalsi</name>
    <dbReference type="NCBI Taxonomy" id="459525"/>
    <lineage>
        <taxon>Bacteria</taxon>
        <taxon>Bacillati</taxon>
        <taxon>Bacillota</taxon>
        <taxon>Bacilli</taxon>
        <taxon>Bacillales</taxon>
        <taxon>Fictibacillaceae</taxon>
        <taxon>Fictibacillus</taxon>
    </lineage>
</organism>
<sequence length="385" mass="42143">MGLQAIHYKTGHPIDLTIEDGTFSAVNPHPAEESLPYIAPGFIDLQVNGYRGVDFNTPPLNFESIKQVCRALASQGVTTFYPTVITNSPDHILALLQAIRKAAEQDDVINRMMAGIHLEGPYISPKDGPRGAHNQQYVKGSDWTEFLEWQEASGGRISIITLSPEWPNSVDFIKKCTSQGIVVSIGHTSAEPEQIQEAVKAGARLSTHLGNGADLFLKRHPNYLWEQLASDHLSASMIADGFHLPDSVLKVFIRMKGEKAILISDCVSLAGMPSGKYDLHIGGAVELHPSGRLSMRDQPELLAGSAQSQLWGINHLLKKEICDLTKAIDMASVYPAALLELPQQMGIAAGAPADFILFHRTPAGIEVVETYKRGIKMYKNREAYV</sequence>
<feature type="binding site" evidence="7">
    <location>
        <position position="208"/>
    </location>
    <ligand>
        <name>Zn(2+)</name>
        <dbReference type="ChEBI" id="CHEBI:29105"/>
    </ligand>
</feature>
<gene>
    <name evidence="9" type="ORF">SAMN04488137_3458</name>
</gene>
<feature type="active site" description="Proton donor/acceptor" evidence="5">
    <location>
        <position position="265"/>
    </location>
</feature>
<reference evidence="10" key="1">
    <citation type="submission" date="2016-10" db="EMBL/GenBank/DDBJ databases">
        <authorList>
            <person name="Varghese N."/>
            <person name="Submissions S."/>
        </authorList>
    </citation>
    <scope>NUCLEOTIDE SEQUENCE [LARGE SCALE GENOMIC DNA]</scope>
    <source>
        <strain evidence="10">CGMCC 1.6854</strain>
    </source>
</reference>
<feature type="binding site" evidence="6">
    <location>
        <position position="243"/>
    </location>
    <ligand>
        <name>substrate</name>
    </ligand>
</feature>
<accession>A0A1G9YJ01</accession>
<dbReference type="PANTHER" id="PTHR11113:SF14">
    <property type="entry name" value="N-ACETYLGLUCOSAMINE-6-PHOSPHATE DEACETYLASE"/>
    <property type="match status" value="1"/>
</dbReference>
<dbReference type="InterPro" id="IPR032466">
    <property type="entry name" value="Metal_Hydrolase"/>
</dbReference>
<evidence type="ECO:0000259" key="8">
    <source>
        <dbReference type="Pfam" id="PF01979"/>
    </source>
</evidence>
<evidence type="ECO:0000256" key="4">
    <source>
        <dbReference type="PIRNR" id="PIRNR038994"/>
    </source>
</evidence>
<keyword evidence="2 7" id="KW-0479">Metal-binding</keyword>
<dbReference type="InterPro" id="IPR006680">
    <property type="entry name" value="Amidohydro-rel"/>
</dbReference>
<dbReference type="AlphaFoldDB" id="A0A1G9YJ01"/>
<evidence type="ECO:0000256" key="2">
    <source>
        <dbReference type="ARBA" id="ARBA00022723"/>
    </source>
</evidence>
<evidence type="ECO:0000256" key="6">
    <source>
        <dbReference type="PIRSR" id="PIRSR038994-2"/>
    </source>
</evidence>
<feature type="binding site" evidence="7">
    <location>
        <position position="187"/>
    </location>
    <ligand>
        <name>Zn(2+)</name>
        <dbReference type="ChEBI" id="CHEBI:29105"/>
    </ligand>
</feature>
<keyword evidence="10" id="KW-1185">Reference proteome</keyword>